<evidence type="ECO:0000256" key="10">
    <source>
        <dbReference type="ARBA" id="ARBA00023212"/>
    </source>
</evidence>
<dbReference type="InterPro" id="IPR041611">
    <property type="entry name" value="SKICH"/>
</dbReference>
<protein>
    <recommendedName>
        <fullName evidence="14">Calcium-binding and coiled-coil domain-containing protein 2</fullName>
    </recommendedName>
    <alternativeName>
        <fullName evidence="15">Nuclear domain 10 protein NDP52</fullName>
    </alternativeName>
</protein>
<name>A0A2K5YWL4_MANLE</name>
<keyword evidence="8 17" id="KW-0175">Coiled coil</keyword>
<comment type="similarity">
    <text evidence="13">Belongs to the CALCOCO family.</text>
</comment>
<dbReference type="PANTHER" id="PTHR31915">
    <property type="entry name" value="SKICH DOMAIN-CONTAINING PROTEIN"/>
    <property type="match status" value="1"/>
</dbReference>
<organism evidence="19 20">
    <name type="scientific">Mandrillus leucophaeus</name>
    <name type="common">Drill</name>
    <name type="synonym">Papio leucophaeus</name>
    <dbReference type="NCBI Taxonomy" id="9568"/>
    <lineage>
        <taxon>Eukaryota</taxon>
        <taxon>Metazoa</taxon>
        <taxon>Chordata</taxon>
        <taxon>Craniata</taxon>
        <taxon>Vertebrata</taxon>
        <taxon>Euteleostomi</taxon>
        <taxon>Mammalia</taxon>
        <taxon>Eutheria</taxon>
        <taxon>Euarchontoglires</taxon>
        <taxon>Primates</taxon>
        <taxon>Haplorrhini</taxon>
        <taxon>Catarrhini</taxon>
        <taxon>Cercopithecidae</taxon>
        <taxon>Cercopithecinae</taxon>
        <taxon>Mandrillus</taxon>
    </lineage>
</organism>
<evidence type="ECO:0000256" key="14">
    <source>
        <dbReference type="ARBA" id="ARBA00040931"/>
    </source>
</evidence>
<dbReference type="KEGG" id="mleu:105553295"/>
<evidence type="ECO:0000259" key="18">
    <source>
        <dbReference type="PROSITE" id="PS51905"/>
    </source>
</evidence>
<dbReference type="InterPro" id="IPR041641">
    <property type="entry name" value="CALCOCO1/2_Zn_UBZ1"/>
</dbReference>
<feature type="coiled-coil region" evidence="17">
    <location>
        <begin position="163"/>
        <end position="369"/>
    </location>
</feature>
<evidence type="ECO:0000256" key="5">
    <source>
        <dbReference type="ARBA" id="ARBA00022771"/>
    </source>
</evidence>
<evidence type="ECO:0000256" key="1">
    <source>
        <dbReference type="ARBA" id="ARBA00004245"/>
    </source>
</evidence>
<evidence type="ECO:0000256" key="8">
    <source>
        <dbReference type="ARBA" id="ARBA00023054"/>
    </source>
</evidence>
<dbReference type="GeneID" id="105553295"/>
<keyword evidence="3" id="KW-0963">Cytoplasm</keyword>
<reference evidence="19" key="2">
    <citation type="submission" date="2025-09" db="UniProtKB">
        <authorList>
            <consortium name="Ensembl"/>
        </authorList>
    </citation>
    <scope>IDENTIFICATION</scope>
</reference>
<evidence type="ECO:0000256" key="4">
    <source>
        <dbReference type="ARBA" id="ARBA00022723"/>
    </source>
</evidence>
<dbReference type="Gene3D" id="6.20.250.40">
    <property type="match status" value="1"/>
</dbReference>
<keyword evidence="11" id="KW-0968">Cytoplasmic vesicle</keyword>
<keyword evidence="9" id="KW-0472">Membrane</keyword>
<sequence>MEKTIEDPPTSAVLLDHCHFSQVIFNSVEKFYIPGGDVTCRYTFTQNFIPRQKDWIGIFRCSLNWTIQLLITPDAGSIWHQVGWKTVREYYTFMWVTLPIDLNNKSAKQQEVQFKAYYLPKDDEYYQFCYVDQDGVVRGASIPFQFRPENEEDILVVTTQGEVEEIEQHNKELCKENQELKDSCVSLQKQNSDMQAELQKKQEELETLQSINKKLELKVKEQKDYWETELLQLKEQNQKMSSENEKMGIRVDQLQAQLSTQEKEMEKLVQGDQDKTEQLEHLKKENGHLFLSLTEQRKDQKKLEQTVEEMKQNETTTMKKQQELMDENFDLSRRLSEKKMIYNALQREKERLEGENDLLKRENSRLLSYMGLDFNSLPYQVPTSDEGGAGQNPGLVYGNPYSGIQESSSPSQLSIKKCPICKADDICDHTLEQQQMQALCLNCPICDKIFPATEKQIFEDHVFCHSL</sequence>
<dbReference type="RefSeq" id="XP_011854714.1">
    <property type="nucleotide sequence ID" value="XM_011999324.1"/>
</dbReference>
<keyword evidence="5 16" id="KW-0863">Zinc-finger</keyword>
<evidence type="ECO:0000256" key="13">
    <source>
        <dbReference type="ARBA" id="ARBA00037963"/>
    </source>
</evidence>
<dbReference type="Proteomes" id="UP000233140">
    <property type="component" value="Unassembled WGS sequence"/>
</dbReference>
<dbReference type="Ensembl" id="ENSMLET00000043445.1">
    <property type="protein sequence ID" value="ENSMLEP00000019953.1"/>
    <property type="gene ID" value="ENSMLEG00000034129.1"/>
</dbReference>
<accession>A0A2K5YWL4</accession>
<evidence type="ECO:0000313" key="20">
    <source>
        <dbReference type="Proteomes" id="UP000233140"/>
    </source>
</evidence>
<dbReference type="GO" id="GO:0005856">
    <property type="term" value="C:cytoskeleton"/>
    <property type="evidence" value="ECO:0007669"/>
    <property type="project" value="UniProtKB-SubCell"/>
</dbReference>
<dbReference type="PANTHER" id="PTHR31915:SF4">
    <property type="entry name" value="CALCIUM-BINDING AND COILED-COIL DOMAIN-CONTAINING PROTEIN 2"/>
    <property type="match status" value="1"/>
</dbReference>
<evidence type="ECO:0000256" key="17">
    <source>
        <dbReference type="SAM" id="Coils"/>
    </source>
</evidence>
<evidence type="ECO:0000256" key="3">
    <source>
        <dbReference type="ARBA" id="ARBA00022490"/>
    </source>
</evidence>
<evidence type="ECO:0000256" key="7">
    <source>
        <dbReference type="ARBA" id="ARBA00023006"/>
    </source>
</evidence>
<keyword evidence="4" id="KW-0479">Metal-binding</keyword>
<proteinExistence type="inferred from homology"/>
<evidence type="ECO:0000256" key="12">
    <source>
        <dbReference type="ARBA" id="ARBA00037854"/>
    </source>
</evidence>
<keyword evidence="10" id="KW-0206">Cytoskeleton</keyword>
<dbReference type="PROSITE" id="PS51905">
    <property type="entry name" value="ZF_UBZ1"/>
    <property type="match status" value="1"/>
</dbReference>
<evidence type="ECO:0000256" key="15">
    <source>
        <dbReference type="ARBA" id="ARBA00041519"/>
    </source>
</evidence>
<evidence type="ECO:0000313" key="19">
    <source>
        <dbReference type="Ensembl" id="ENSMLEP00000019953.1"/>
    </source>
</evidence>
<dbReference type="GO" id="GO:1901098">
    <property type="term" value="P:positive regulation of autophagosome maturation"/>
    <property type="evidence" value="ECO:0007669"/>
    <property type="project" value="TreeGrafter"/>
</dbReference>
<evidence type="ECO:0000256" key="2">
    <source>
        <dbReference type="ARBA" id="ARBA00004556"/>
    </source>
</evidence>
<dbReference type="FunFam" id="2.60.40.2840:FF:000002">
    <property type="entry name" value="Tax1-binding protein 1 isoform 2"/>
    <property type="match status" value="1"/>
</dbReference>
<comment type="subcellular location">
    <subcellularLocation>
        <location evidence="1">Cytoplasm</location>
        <location evidence="1">Cytoskeleton</location>
    </subcellularLocation>
    <subcellularLocation>
        <location evidence="2">Cytoplasm</location>
        <location evidence="2">Perinuclear region</location>
    </subcellularLocation>
    <subcellularLocation>
        <location evidence="12">Cytoplasmic vesicle</location>
        <location evidence="12">Autophagosome membrane</location>
        <topology evidence="12">Peripheral membrane protein</topology>
    </subcellularLocation>
</comment>
<dbReference type="OrthoDB" id="10015001at2759"/>
<reference evidence="19" key="1">
    <citation type="submission" date="2025-08" db="UniProtKB">
        <authorList>
            <consortium name="Ensembl"/>
        </authorList>
    </citation>
    <scope>IDENTIFICATION</scope>
</reference>
<dbReference type="GO" id="GO:0000421">
    <property type="term" value="C:autophagosome membrane"/>
    <property type="evidence" value="ECO:0007669"/>
    <property type="project" value="UniProtKB-SubCell"/>
</dbReference>
<dbReference type="CDD" id="cd21968">
    <property type="entry name" value="Zn-C2H2_CALCOCO2"/>
    <property type="match status" value="1"/>
</dbReference>
<evidence type="ECO:0000256" key="9">
    <source>
        <dbReference type="ARBA" id="ARBA00023136"/>
    </source>
</evidence>
<keyword evidence="6" id="KW-0862">Zinc</keyword>
<dbReference type="GeneTree" id="ENSGT00950000183025"/>
<dbReference type="InterPro" id="IPR051002">
    <property type="entry name" value="UBA_autophagy_assoc_protein"/>
</dbReference>
<dbReference type="GO" id="GO:0098792">
    <property type="term" value="P:xenophagy"/>
    <property type="evidence" value="ECO:0007669"/>
    <property type="project" value="TreeGrafter"/>
</dbReference>
<dbReference type="GO" id="GO:0048471">
    <property type="term" value="C:perinuclear region of cytoplasm"/>
    <property type="evidence" value="ECO:0007669"/>
    <property type="project" value="UniProtKB-SubCell"/>
</dbReference>
<feature type="domain" description="UBZ1-type" evidence="18">
    <location>
        <begin position="440"/>
        <end position="465"/>
    </location>
</feature>
<gene>
    <name evidence="19" type="primary">CALCOCO2</name>
</gene>
<dbReference type="GO" id="GO:0016605">
    <property type="term" value="C:PML body"/>
    <property type="evidence" value="ECO:0007669"/>
    <property type="project" value="TreeGrafter"/>
</dbReference>
<evidence type="ECO:0000256" key="6">
    <source>
        <dbReference type="ARBA" id="ARBA00022833"/>
    </source>
</evidence>
<dbReference type="Pfam" id="PF17751">
    <property type="entry name" value="SKICH"/>
    <property type="match status" value="2"/>
</dbReference>
<dbReference type="CTD" id="10241"/>
<keyword evidence="20" id="KW-1185">Reference proteome</keyword>
<dbReference type="AlphaFoldDB" id="A0A2K5YWL4"/>
<keyword evidence="7" id="KW-0072">Autophagy</keyword>
<dbReference type="GO" id="GO:0008270">
    <property type="term" value="F:zinc ion binding"/>
    <property type="evidence" value="ECO:0007669"/>
    <property type="project" value="UniProtKB-KW"/>
</dbReference>
<dbReference type="GO" id="GO:0031410">
    <property type="term" value="C:cytoplasmic vesicle"/>
    <property type="evidence" value="ECO:0007669"/>
    <property type="project" value="UniProtKB-KW"/>
</dbReference>
<dbReference type="Gene3D" id="2.60.40.2840">
    <property type="match status" value="1"/>
</dbReference>
<evidence type="ECO:0000256" key="16">
    <source>
        <dbReference type="PROSITE-ProRule" id="PRU01253"/>
    </source>
</evidence>
<evidence type="ECO:0000256" key="11">
    <source>
        <dbReference type="ARBA" id="ARBA00023329"/>
    </source>
</evidence>